<evidence type="ECO:0000313" key="3">
    <source>
        <dbReference type="WBParaSite" id="SCUD_0000410101-mRNA-1"/>
    </source>
</evidence>
<organism evidence="3">
    <name type="scientific">Schistosoma curassoni</name>
    <dbReference type="NCBI Taxonomy" id="6186"/>
    <lineage>
        <taxon>Eukaryota</taxon>
        <taxon>Metazoa</taxon>
        <taxon>Spiralia</taxon>
        <taxon>Lophotrochozoa</taxon>
        <taxon>Platyhelminthes</taxon>
        <taxon>Trematoda</taxon>
        <taxon>Digenea</taxon>
        <taxon>Strigeidida</taxon>
        <taxon>Schistosomatoidea</taxon>
        <taxon>Schistosomatidae</taxon>
        <taxon>Schistosoma</taxon>
    </lineage>
</organism>
<dbReference type="Proteomes" id="UP000279833">
    <property type="component" value="Unassembled WGS sequence"/>
</dbReference>
<dbReference type="EMBL" id="UZAK01005111">
    <property type="protein sequence ID" value="VDO86578.1"/>
    <property type="molecule type" value="Genomic_DNA"/>
</dbReference>
<protein>
    <submittedName>
        <fullName evidence="1 3">Uncharacterized protein</fullName>
    </submittedName>
</protein>
<reference evidence="3" key="1">
    <citation type="submission" date="2016-06" db="UniProtKB">
        <authorList>
            <consortium name="WormBaseParasite"/>
        </authorList>
    </citation>
    <scope>IDENTIFICATION</scope>
</reference>
<accession>A0A183JN16</accession>
<gene>
    <name evidence="1" type="ORF">SCUD_LOCUS4101</name>
</gene>
<reference evidence="1 2" key="2">
    <citation type="submission" date="2018-11" db="EMBL/GenBank/DDBJ databases">
        <authorList>
            <consortium name="Pathogen Informatics"/>
        </authorList>
    </citation>
    <scope>NUCLEOTIDE SEQUENCE [LARGE SCALE GENOMIC DNA]</scope>
    <source>
        <strain evidence="1">Dakar</strain>
        <strain evidence="2">Dakar, Senegal</strain>
    </source>
</reference>
<dbReference type="AlphaFoldDB" id="A0A183JN16"/>
<keyword evidence="2" id="KW-1185">Reference proteome</keyword>
<dbReference type="WBParaSite" id="SCUD_0000410101-mRNA-1">
    <property type="protein sequence ID" value="SCUD_0000410101-mRNA-1"/>
    <property type="gene ID" value="SCUD_0000410101"/>
</dbReference>
<name>A0A183JN16_9TREM</name>
<evidence type="ECO:0000313" key="2">
    <source>
        <dbReference type="Proteomes" id="UP000279833"/>
    </source>
</evidence>
<sequence>MELTPVNPVNAHQSMCGQCEDKNAVVTCSLRSELRSCKETDGINKTQGLKELISKGCQSSFSIATKSNSALQTEAINDPYQYDPPTKTPLTTKQSSAAVSHITPTLCKTSASVEIYFTPSITYAEKLLLRLHRNSKLQQSIRQDSVSEGAFLPNSSIGQEKKQEEVMENFTLNRNSFDELHKLATTQMQLSNDNPHVFS</sequence>
<evidence type="ECO:0000313" key="1">
    <source>
        <dbReference type="EMBL" id="VDO86578.1"/>
    </source>
</evidence>
<proteinExistence type="predicted"/>